<evidence type="ECO:0000313" key="1">
    <source>
        <dbReference type="EMBL" id="KAK3719339.1"/>
    </source>
</evidence>
<dbReference type="Proteomes" id="UP001281147">
    <property type="component" value="Unassembled WGS sequence"/>
</dbReference>
<keyword evidence="2" id="KW-1185">Reference proteome</keyword>
<organism evidence="1 2">
    <name type="scientific">Vermiconidia calcicola</name>
    <dbReference type="NCBI Taxonomy" id="1690605"/>
    <lineage>
        <taxon>Eukaryota</taxon>
        <taxon>Fungi</taxon>
        <taxon>Dikarya</taxon>
        <taxon>Ascomycota</taxon>
        <taxon>Pezizomycotina</taxon>
        <taxon>Dothideomycetes</taxon>
        <taxon>Dothideomycetidae</taxon>
        <taxon>Mycosphaerellales</taxon>
        <taxon>Extremaceae</taxon>
        <taxon>Vermiconidia</taxon>
    </lineage>
</organism>
<accession>A0ACC3NLY4</accession>
<name>A0ACC3NLY4_9PEZI</name>
<gene>
    <name evidence="1" type="ORF">LTR37_004558</name>
</gene>
<reference evidence="1" key="1">
    <citation type="submission" date="2023-07" db="EMBL/GenBank/DDBJ databases">
        <title>Black Yeasts Isolated from many extreme environments.</title>
        <authorList>
            <person name="Coleine C."/>
            <person name="Stajich J.E."/>
            <person name="Selbmann L."/>
        </authorList>
    </citation>
    <scope>NUCLEOTIDE SEQUENCE</scope>
    <source>
        <strain evidence="1">CCFEE 5714</strain>
    </source>
</reference>
<comment type="caution">
    <text evidence="1">The sequence shown here is derived from an EMBL/GenBank/DDBJ whole genome shotgun (WGS) entry which is preliminary data.</text>
</comment>
<evidence type="ECO:0000313" key="2">
    <source>
        <dbReference type="Proteomes" id="UP001281147"/>
    </source>
</evidence>
<sequence>MGRLEQLRALHASRASSLASDPDATRAAKAPRIPRTPEAKRVPRTAGFANIHSDYSTTAAILAAVAIVWICYQLYKAATFIYQHFLRQSSLKRYRQNTGSEAAAWAMVTGASDGIGKAFAEELCVSGFNVILHGRNGDKLERVKEDLLRQWPNREIQLFVHDAGSDSPSKLDDLIHQVKSLQLKILINNIGGSGNRKPLWTPLQNWEEDRIQLFLDLNARFPTEVTRRLLPHLVKGSSALVLNVGSITGEIASPYLSVYAGSKAYNKAWSRSLGMEMQMEGHLNVEVLHILVGGVATTNSGFLSSNLFVPNPRRMAKAALDKVGCGRDIVYGYWPHEVQQYVLEALPAWFRDWLLMRTVRAFKDDEERESSKKK</sequence>
<dbReference type="EMBL" id="JAUTXU010000027">
    <property type="protein sequence ID" value="KAK3719339.1"/>
    <property type="molecule type" value="Genomic_DNA"/>
</dbReference>
<proteinExistence type="predicted"/>
<protein>
    <submittedName>
        <fullName evidence="1">Uncharacterized protein</fullName>
    </submittedName>
</protein>